<dbReference type="InterPro" id="IPR036116">
    <property type="entry name" value="FN3_sf"/>
</dbReference>
<evidence type="ECO:0000313" key="4">
    <source>
        <dbReference type="Proteomes" id="UP001460072"/>
    </source>
</evidence>
<organism evidence="3 4">
    <name type="scientific">Flavobacterium aureirubrum</name>
    <dbReference type="NCBI Taxonomy" id="3133147"/>
    <lineage>
        <taxon>Bacteria</taxon>
        <taxon>Pseudomonadati</taxon>
        <taxon>Bacteroidota</taxon>
        <taxon>Flavobacteriia</taxon>
        <taxon>Flavobacteriales</taxon>
        <taxon>Flavobacteriaceae</taxon>
        <taxon>Flavobacterium</taxon>
    </lineage>
</organism>
<dbReference type="Gene3D" id="2.60.40.10">
    <property type="entry name" value="Immunoglobulins"/>
    <property type="match status" value="3"/>
</dbReference>
<dbReference type="InterPro" id="IPR003961">
    <property type="entry name" value="FN3_dom"/>
</dbReference>
<dbReference type="CDD" id="cd00063">
    <property type="entry name" value="FN3"/>
    <property type="match status" value="1"/>
</dbReference>
<feature type="signal peptide" evidence="1">
    <location>
        <begin position="1"/>
        <end position="27"/>
    </location>
</feature>
<dbReference type="SUPFAM" id="SSF49265">
    <property type="entry name" value="Fibronectin type III"/>
    <property type="match status" value="2"/>
</dbReference>
<dbReference type="NCBIfam" id="NF038128">
    <property type="entry name" value="choice_anch_J"/>
    <property type="match status" value="1"/>
</dbReference>
<dbReference type="EMBL" id="JBCGDO010000019">
    <property type="protein sequence ID" value="MEM0543486.1"/>
    <property type="molecule type" value="Genomic_DNA"/>
</dbReference>
<evidence type="ECO:0000259" key="2">
    <source>
        <dbReference type="PROSITE" id="PS50853"/>
    </source>
</evidence>
<dbReference type="SMART" id="SM00060">
    <property type="entry name" value="FN3"/>
    <property type="match status" value="3"/>
</dbReference>
<proteinExistence type="predicted"/>
<evidence type="ECO:0000256" key="1">
    <source>
        <dbReference type="SAM" id="SignalP"/>
    </source>
</evidence>
<keyword evidence="1" id="KW-0732">Signal</keyword>
<dbReference type="Pfam" id="PF00041">
    <property type="entry name" value="fn3"/>
    <property type="match status" value="1"/>
</dbReference>
<reference evidence="3 4" key="1">
    <citation type="submission" date="2024-03" db="EMBL/GenBank/DDBJ databases">
        <title>Two novel species of the genus Flavobacterium exhibiting potentially degradation of complex polysaccharides.</title>
        <authorList>
            <person name="Lian X."/>
        </authorList>
    </citation>
    <scope>NUCLEOTIDE SEQUENCE [LARGE SCALE GENOMIC DNA]</scope>
    <source>
        <strain evidence="4">j3</strain>
    </source>
</reference>
<protein>
    <submittedName>
        <fullName evidence="3">Choice-of-anchor J domain-containing protein</fullName>
    </submittedName>
</protein>
<dbReference type="Proteomes" id="UP001460072">
    <property type="component" value="Unassembled WGS sequence"/>
</dbReference>
<accession>A0ABU9N859</accession>
<feature type="domain" description="Fibronectin type-III" evidence="2">
    <location>
        <begin position="634"/>
        <end position="729"/>
    </location>
</feature>
<dbReference type="InterPro" id="IPR044023">
    <property type="entry name" value="Ig_7"/>
</dbReference>
<name>A0ABU9N859_9FLAO</name>
<feature type="domain" description="Fibronectin type-III" evidence="2">
    <location>
        <begin position="377"/>
        <end position="468"/>
    </location>
</feature>
<dbReference type="InterPro" id="IPR013783">
    <property type="entry name" value="Ig-like_fold"/>
</dbReference>
<keyword evidence="4" id="KW-1185">Reference proteome</keyword>
<dbReference type="Pfam" id="PF19081">
    <property type="entry name" value="Ig_7"/>
    <property type="match status" value="1"/>
</dbReference>
<feature type="chain" id="PRO_5046003210" evidence="1">
    <location>
        <begin position="28"/>
        <end position="1940"/>
    </location>
</feature>
<dbReference type="PROSITE" id="PS50853">
    <property type="entry name" value="FN3"/>
    <property type="match status" value="2"/>
</dbReference>
<evidence type="ECO:0000313" key="3">
    <source>
        <dbReference type="EMBL" id="MEM0543486.1"/>
    </source>
</evidence>
<comment type="caution">
    <text evidence="3">The sequence shown here is derived from an EMBL/GenBank/DDBJ whole genome shotgun (WGS) entry which is preliminary data.</text>
</comment>
<sequence length="1940" mass="206389">MYSKINWNFLMFIMVCCVHLGVAQVNTYGYTEAVTSYVPLTTPTPTVAYTAPWDDHSAGAATQAPLGFNFVYDGVSHNQCFISPNGFITLGAVQPAPNNYLPLSNATPLTGGGSIAALGVDLTGTADIVYSTIGGAPNRTFVVQWSNAVRKAGTGNFNFQIRLNETTNTIQFSYGACAPTGVSAINVLVGLRGVTSDFLQADVKNRLQNGTNVNFPWLGRTIEGIANSSTVRTSATEFPNNGLLYTFTPPVACVTPSASPSGLLIGSTNVTATSFVGNSFTAATPAPTNYLILRSTVNTPPTAVQIPNRTYWNNGNVIAGTYTVVGNSAATTFNQTGLAPNTTYFYWVIPYNAGCLGGPLYRLTGIITASRTTCVAAPTGLVASAVAGNSFTTSWNTVVGATDYLVDVSTTNTFTSILPTYNGLSTAGLTSLDVTGLNAVTTYFVRVRAVGTSCFFYSTTLTVATLCGSFPIPYFQNFDTTPINTTPQCFTITNENADATIWQVRNTLSASTPNSIHLNTNTVADSDDWFFTPGLQLTAGVTYRLRFRYNTESAGLFSENLRVRLGSGPSVAAMNLSLLNLPGIINTVYQTATVDFTAFITDIYYVGFEAFSFAGQSKIMIDDVSVIVSPTCFEPTNVTVTAVGVTTASISWIESVPPATNGYQYYVSTSAVLPSASQIPTGAVGPGVTTATLIGLNSATLYYVWVRGNCSPTDQSIWSLSESFSTDCALPTVIPVIGGSLCGGGSTVLQATPTSGGIIEWYSDAAGTNLLATGNSFTTPNLSATTTYYAQSKSSGGLITMGPSSPTAQGGALASENELLFFNFGTTTVTDLLSIDVYPLVSGQAGAITVRNSLGTVVGAFSFTTSVNGGNTPQTIPLGVNLIPGSYTLNFDAVPAGGFIINADNASYPYTSSVAALSGNSFDNTFYMYAYNWKFSNICRSLLTPVVATITPAPAIALSQSTATICSGDVTPTVTLTGFGSYDTLTWSPLTAISGDEFSGYTFNPTTTTNYTLTATQTSGSMCMRVLNLSITVNPEPPAISIVPANATLCEGQVQILNAALSTATPSIIFQDNFNAPTNSWINYNTSTGGIIANSIWTLRNSVYNYSSVYWNIAVSSNDASQFYMTNSDAQGGPVGNRTMSFLETPVLNFTGYTSASINFWHFLRYSGGNRARIEASINGGATWVTMATFTTNVGTASNFVNSTVSLNSLIGNPAVRLRFYFDATWDFGWAIDNVVISGNLAIEVAWSPATELFFDAAAVTPYIAGTPTSSVFARPSVTRTYTGTALGSNGCFTASATTLSVIEEPTLGVLSSNQTVCANWQPLDIVLTGNTGTIVNWQFANDAGFTSGVTPIANTTNVLTGAAMGAFSGNRFFRALLRSGTCPTVNTNSVLISRPFTVWDGSAWTNGFPTSSVKVIFAGNYTSAGNMPACSVEVFSGNVVFNPGHNLIVENDVRVVGGSLTFANTASLIQRNTLDNTNTQFSNSGNIVYQRTTTPIRKFDYTYWSSPVFPQTISSFSPNSNLFYEYDPTIVNWSFTNQATVMQRGKGYIIRTPDVAPFNTVTGNLFTGSFIGVPNTGTITTSITGGAGQFNLIGNPYPCALSADLFLANPANVPVVEGTIYLWTHNTPITSNQYTSNDYAVYNFSGGVGTGIVALNPTPNNAVPNGRIAAGQSFFIKGLSNGNAQFTNAMRVVGNNTQFFRATNPTVTEEPITALERHRFWIDVYNDTGAFKQFLVAYIENATHGLDRGYDGEMFDSGRAITMYLMQDDKKLSIQGRPLPFAVSDRIPVGFKSTIASSYTIALSDFDGLFTSQSIYLEDKELNIIHDLKAGPYQFTTAIGTFDTRFELRFTAETLGIDNPAFTENSVVVYKDNANDFVINTTTSLMENVKLFDIRGRLLTEKKGINATQTTVDGGTANGVLLVQITTVDGVVVTKKVVR</sequence>
<dbReference type="RefSeq" id="WP_342696681.1">
    <property type="nucleotide sequence ID" value="NZ_JBCGDO010000019.1"/>
</dbReference>
<dbReference type="Gene3D" id="2.60.120.200">
    <property type="match status" value="1"/>
</dbReference>
<dbReference type="Gene3D" id="2.60.120.260">
    <property type="entry name" value="Galactose-binding domain-like"/>
    <property type="match status" value="1"/>
</dbReference>
<gene>
    <name evidence="3" type="ORF">WFZ85_12735</name>
</gene>